<organism evidence="1 2">
    <name type="scientific">Pyricularia oryzae</name>
    <name type="common">Rice blast fungus</name>
    <name type="synonym">Magnaporthe oryzae</name>
    <dbReference type="NCBI Taxonomy" id="318829"/>
    <lineage>
        <taxon>Eukaryota</taxon>
        <taxon>Fungi</taxon>
        <taxon>Dikarya</taxon>
        <taxon>Ascomycota</taxon>
        <taxon>Pezizomycotina</taxon>
        <taxon>Sordariomycetes</taxon>
        <taxon>Sordariomycetidae</taxon>
        <taxon>Magnaporthales</taxon>
        <taxon>Pyriculariaceae</taxon>
        <taxon>Pyricularia</taxon>
    </lineage>
</organism>
<gene>
    <name evidence="1" type="ORF">PoMZ_01935</name>
</gene>
<reference evidence="1 2" key="1">
    <citation type="journal article" date="2019" name="Mol. Biol. Evol.">
        <title>Blast fungal genomes show frequent chromosomal changes, gene gains and losses, and effector gene turnover.</title>
        <authorList>
            <person name="Gomez Luciano L.B."/>
            <person name="Jason Tsai I."/>
            <person name="Chuma I."/>
            <person name="Tosa Y."/>
            <person name="Chen Y.H."/>
            <person name="Li J.Y."/>
            <person name="Li M.Y."/>
            <person name="Jade Lu M.Y."/>
            <person name="Nakayashiki H."/>
            <person name="Li W.H."/>
        </authorList>
    </citation>
    <scope>NUCLEOTIDE SEQUENCE [LARGE SCALE GENOMIC DNA]</scope>
    <source>
        <strain evidence="1">MZ5-1-6</strain>
    </source>
</reference>
<dbReference type="AlphaFoldDB" id="A0A4P7N7U2"/>
<evidence type="ECO:0000313" key="1">
    <source>
        <dbReference type="EMBL" id="QBZ57016.1"/>
    </source>
</evidence>
<accession>A0A4P7N7U2</accession>
<protein>
    <submittedName>
        <fullName evidence="1">Uncharacterized protein</fullName>
    </submittedName>
</protein>
<name>A0A4P7N7U2_PYROR</name>
<proteinExistence type="predicted"/>
<evidence type="ECO:0000313" key="2">
    <source>
        <dbReference type="Proteomes" id="UP000294847"/>
    </source>
</evidence>
<dbReference type="Proteomes" id="UP000294847">
    <property type="component" value="Chromosome 2"/>
</dbReference>
<dbReference type="EMBL" id="CP034205">
    <property type="protein sequence ID" value="QBZ57016.1"/>
    <property type="molecule type" value="Genomic_DNA"/>
</dbReference>
<sequence>MACKQDVQIRRVAHVNAADKEVAMQQHMPSHRILPPPERVGGWWWLAPWGWWRVDEPNTTGIKNCADAEPGPAPGFRAFLAPLYHYALPAESGCAVATGKSDPAFCFFVCLFRRQGLATWRHAAENQPVKAVRKRKQHSDRSLNVASCTPSGRKKGVRRAVGPIVNLCLVVGQF</sequence>